<comment type="caution">
    <text evidence="2">The sequence shown here is derived from an EMBL/GenBank/DDBJ whole genome shotgun (WGS) entry which is preliminary data.</text>
</comment>
<dbReference type="Proteomes" id="UP000182229">
    <property type="component" value="Unassembled WGS sequence"/>
</dbReference>
<protein>
    <submittedName>
        <fullName evidence="2">Uncharacterized protein</fullName>
    </submittedName>
</protein>
<reference evidence="2 3" key="2">
    <citation type="submission" date="2016-12" db="EMBL/GenBank/DDBJ databases">
        <title>Draft Genome Sequence of Cystobacter ferrugineus Strain Cbfe23.</title>
        <authorList>
            <person name="Akbar S."/>
            <person name="Dowd S.E."/>
            <person name="Stevens D.C."/>
        </authorList>
    </citation>
    <scope>NUCLEOTIDE SEQUENCE [LARGE SCALE GENOMIC DNA]</scope>
    <source>
        <strain evidence="2 3">Cbfe23</strain>
    </source>
</reference>
<sequence>MSIASLKNNPAALFSTMSQLAGVAANVSQGQGKITAQLASQLFQTMSQLAGSLQQIQSTLGKKDSFAPQATGQGLPQYGMGGPQAGQSNPLAQLAQMLQALQGLLNGGAQGQLPGAQGQLPGAQGQLPGAQGQLPGAGQPQLPGGNTALPFGDAATLLKNLKTEQGALLEKISQGVRSGNITSQELGQLMQGVQQLAAATKSASADGQVTLGEAAKLSQMSTQNILNTKAAFENGSKSSFAPFNPVAQIQAQQLGNISQGVKQGTISNGELSMLAQEQGALADARGRASGFQDAGKLLMAQQMLNSNIQLARLTNL</sequence>
<dbReference type="RefSeq" id="WP_071897678.1">
    <property type="nucleotide sequence ID" value="NZ_MPIN01000002.1"/>
</dbReference>
<name>A0A1L9BG21_9BACT</name>
<proteinExistence type="predicted"/>
<organism evidence="2 3">
    <name type="scientific">Cystobacter ferrugineus</name>
    <dbReference type="NCBI Taxonomy" id="83449"/>
    <lineage>
        <taxon>Bacteria</taxon>
        <taxon>Pseudomonadati</taxon>
        <taxon>Myxococcota</taxon>
        <taxon>Myxococcia</taxon>
        <taxon>Myxococcales</taxon>
        <taxon>Cystobacterineae</taxon>
        <taxon>Archangiaceae</taxon>
        <taxon>Cystobacter</taxon>
    </lineage>
</organism>
<feature type="compositionally biased region" description="Low complexity" evidence="1">
    <location>
        <begin position="112"/>
        <end position="145"/>
    </location>
</feature>
<evidence type="ECO:0000256" key="1">
    <source>
        <dbReference type="SAM" id="MobiDB-lite"/>
    </source>
</evidence>
<gene>
    <name evidence="2" type="ORF">BON30_10100</name>
</gene>
<evidence type="ECO:0000313" key="2">
    <source>
        <dbReference type="EMBL" id="OJH41222.1"/>
    </source>
</evidence>
<keyword evidence="3" id="KW-1185">Reference proteome</keyword>
<feature type="region of interest" description="Disordered" evidence="1">
    <location>
        <begin position="112"/>
        <end position="146"/>
    </location>
</feature>
<reference evidence="3" key="1">
    <citation type="submission" date="2016-11" db="EMBL/GenBank/DDBJ databases">
        <authorList>
            <person name="Shukria A."/>
            <person name="Stevens D.C."/>
        </authorList>
    </citation>
    <scope>NUCLEOTIDE SEQUENCE [LARGE SCALE GENOMIC DNA]</scope>
    <source>
        <strain evidence="3">Cbfe23</strain>
    </source>
</reference>
<evidence type="ECO:0000313" key="3">
    <source>
        <dbReference type="Proteomes" id="UP000182229"/>
    </source>
</evidence>
<feature type="region of interest" description="Disordered" evidence="1">
    <location>
        <begin position="64"/>
        <end position="87"/>
    </location>
</feature>
<dbReference type="EMBL" id="MPIN01000002">
    <property type="protein sequence ID" value="OJH41222.1"/>
    <property type="molecule type" value="Genomic_DNA"/>
</dbReference>
<dbReference type="STRING" id="83449.BON30_10100"/>
<dbReference type="AlphaFoldDB" id="A0A1L9BG21"/>
<accession>A0A1L9BG21</accession>